<organism evidence="1 2">
    <name type="scientific">Angiostrongylus cantonensis</name>
    <name type="common">Rat lungworm</name>
    <dbReference type="NCBI Taxonomy" id="6313"/>
    <lineage>
        <taxon>Eukaryota</taxon>
        <taxon>Metazoa</taxon>
        <taxon>Ecdysozoa</taxon>
        <taxon>Nematoda</taxon>
        <taxon>Chromadorea</taxon>
        <taxon>Rhabditida</taxon>
        <taxon>Rhabditina</taxon>
        <taxon>Rhabditomorpha</taxon>
        <taxon>Strongyloidea</taxon>
        <taxon>Metastrongylidae</taxon>
        <taxon>Angiostrongylus</taxon>
    </lineage>
</organism>
<evidence type="ECO:0000313" key="1">
    <source>
        <dbReference type="Proteomes" id="UP000035642"/>
    </source>
</evidence>
<proteinExistence type="predicted"/>
<evidence type="ECO:0000313" key="2">
    <source>
        <dbReference type="WBParaSite" id="ACAC_0000947301-mRNA-1"/>
    </source>
</evidence>
<dbReference type="AlphaFoldDB" id="A0A0K0DEY6"/>
<dbReference type="WBParaSite" id="ACAC_0000947301-mRNA-1">
    <property type="protein sequence ID" value="ACAC_0000947301-mRNA-1"/>
    <property type="gene ID" value="ACAC_0000947301"/>
</dbReference>
<reference evidence="2" key="2">
    <citation type="submission" date="2017-02" db="UniProtKB">
        <authorList>
            <consortium name="WormBaseParasite"/>
        </authorList>
    </citation>
    <scope>IDENTIFICATION</scope>
</reference>
<reference evidence="1" key="1">
    <citation type="submission" date="2012-09" db="EMBL/GenBank/DDBJ databases">
        <authorList>
            <person name="Martin A.A."/>
        </authorList>
    </citation>
    <scope>NUCLEOTIDE SEQUENCE</scope>
</reference>
<protein>
    <submittedName>
        <fullName evidence="2">Pecanex-like protein</fullName>
    </submittedName>
</protein>
<name>A0A0K0DEY6_ANGCA</name>
<keyword evidence="1" id="KW-1185">Reference proteome</keyword>
<sequence length="88" mass="10312">MSSYWPRQEDDQMAKRSNALVLGTSFFEEWVRTAFSSPVLLSITTLYCMSTTEKLVVFEHLCMALMAFLLERLKRWYGEMADRSKALF</sequence>
<accession>A0A0K0DEY6</accession>
<dbReference type="Proteomes" id="UP000035642">
    <property type="component" value="Unassembled WGS sequence"/>
</dbReference>